<dbReference type="EMBL" id="JAWLUK010000025">
    <property type="protein sequence ID" value="MDV7178116.1"/>
    <property type="molecule type" value="Genomic_DNA"/>
</dbReference>
<gene>
    <name evidence="1" type="ORF">R4064_10825</name>
</gene>
<evidence type="ECO:0000313" key="1">
    <source>
        <dbReference type="EMBL" id="MDV7178116.1"/>
    </source>
</evidence>
<evidence type="ECO:0000313" key="2">
    <source>
        <dbReference type="Proteomes" id="UP001185728"/>
    </source>
</evidence>
<protein>
    <submittedName>
        <fullName evidence="1">Uncharacterized protein</fullName>
    </submittedName>
</protein>
<dbReference type="Proteomes" id="UP001185728">
    <property type="component" value="Unassembled WGS sequence"/>
</dbReference>
<reference evidence="1" key="1">
    <citation type="submission" date="2023-10" db="EMBL/GenBank/DDBJ databases">
        <title>Development of a sustainable strategy for remediation of hydrocarbon-contaminated territories based on the waste exchange concept.</title>
        <authorList>
            <person name="Krivoruchko A."/>
        </authorList>
    </citation>
    <scope>NUCLEOTIDE SEQUENCE</scope>
    <source>
        <strain evidence="1">IEGM 1325</strain>
    </source>
</reference>
<comment type="caution">
    <text evidence="1">The sequence shown here is derived from an EMBL/GenBank/DDBJ whole genome shotgun (WGS) entry which is preliminary data.</text>
</comment>
<dbReference type="RefSeq" id="WP_052007170.1">
    <property type="nucleotide sequence ID" value="NZ_JAWLUK010000025.1"/>
</dbReference>
<name>A0AAP5TAN7_9MICC</name>
<dbReference type="AlphaFoldDB" id="A0AAP5TAN7"/>
<sequence>MILTVPLGTAYTDHLTRPQVQRKDWSTTPLESDQKVASCMRADGFPVEVSPTGGLRYSTPPAAQARAWALAMNTCIAQHPVDPSYTQDWSEPQLRLVYDYWDQYLIPCLEAQGFTVDTSTRPSKESFVTAFFTPGRHDWWPLQATMRGVPEERQTQVVQTCPELPPQDVFWGTSG</sequence>
<organism evidence="1 2">
    <name type="scientific">Micrococcus yunnanensis</name>
    <dbReference type="NCBI Taxonomy" id="566027"/>
    <lineage>
        <taxon>Bacteria</taxon>
        <taxon>Bacillati</taxon>
        <taxon>Actinomycetota</taxon>
        <taxon>Actinomycetes</taxon>
        <taxon>Micrococcales</taxon>
        <taxon>Micrococcaceae</taxon>
        <taxon>Micrococcus</taxon>
    </lineage>
</organism>
<accession>A0AAP5TAN7</accession>
<proteinExistence type="predicted"/>